<dbReference type="EMBL" id="BSOH01000020">
    <property type="protein sequence ID" value="GLR18310.1"/>
    <property type="molecule type" value="Genomic_DNA"/>
</dbReference>
<name>A0AA37SQY0_9BACT</name>
<reference evidence="1" key="1">
    <citation type="journal article" date="2014" name="Int. J. Syst. Evol. Microbiol.">
        <title>Complete genome sequence of Corynebacterium casei LMG S-19264T (=DSM 44701T), isolated from a smear-ripened cheese.</title>
        <authorList>
            <consortium name="US DOE Joint Genome Institute (JGI-PGF)"/>
            <person name="Walter F."/>
            <person name="Albersmeier A."/>
            <person name="Kalinowski J."/>
            <person name="Ruckert C."/>
        </authorList>
    </citation>
    <scope>NUCLEOTIDE SEQUENCE</scope>
    <source>
        <strain evidence="1">NBRC 108769</strain>
    </source>
</reference>
<protein>
    <recommendedName>
        <fullName evidence="3">Peptidoglycan binding-like domain-containing protein</fullName>
    </recommendedName>
</protein>
<accession>A0AA37SQY0</accession>
<dbReference type="SUPFAM" id="SSF47090">
    <property type="entry name" value="PGBD-like"/>
    <property type="match status" value="1"/>
</dbReference>
<evidence type="ECO:0000313" key="2">
    <source>
        <dbReference type="Proteomes" id="UP001156666"/>
    </source>
</evidence>
<dbReference type="Proteomes" id="UP001156666">
    <property type="component" value="Unassembled WGS sequence"/>
</dbReference>
<dbReference type="AlphaFoldDB" id="A0AA37SQY0"/>
<sequence length="191" mass="21734">MSLLKRYFFTFISLIILNHVSGQRNEKNDDFPPAEPGKCYAKCLIEDQIIFKTDSIDLIIYAGSKKDNPYVQEESILINEANKLTYTFLSVIDTTQEKDFIIHRQAIKWIEDVIAGGYTEWQEVVCEEDITPTLVAELRKKLYLKGYGQQSELKEGSVDSNLKAALVNYQKNNGLPIGSFDIKTLASLDLI</sequence>
<evidence type="ECO:0000313" key="1">
    <source>
        <dbReference type="EMBL" id="GLR18310.1"/>
    </source>
</evidence>
<organism evidence="1 2">
    <name type="scientific">Portibacter lacus</name>
    <dbReference type="NCBI Taxonomy" id="1099794"/>
    <lineage>
        <taxon>Bacteria</taxon>
        <taxon>Pseudomonadati</taxon>
        <taxon>Bacteroidota</taxon>
        <taxon>Saprospiria</taxon>
        <taxon>Saprospirales</taxon>
        <taxon>Haliscomenobacteraceae</taxon>
        <taxon>Portibacter</taxon>
    </lineage>
</organism>
<gene>
    <name evidence="1" type="ORF">GCM10007940_29260</name>
</gene>
<dbReference type="RefSeq" id="WP_235293674.1">
    <property type="nucleotide sequence ID" value="NZ_BSOH01000020.1"/>
</dbReference>
<reference evidence="1" key="2">
    <citation type="submission" date="2023-01" db="EMBL/GenBank/DDBJ databases">
        <title>Draft genome sequence of Portibacter lacus strain NBRC 108769.</title>
        <authorList>
            <person name="Sun Q."/>
            <person name="Mori K."/>
        </authorList>
    </citation>
    <scope>NUCLEOTIDE SEQUENCE</scope>
    <source>
        <strain evidence="1">NBRC 108769</strain>
    </source>
</reference>
<dbReference type="InterPro" id="IPR036365">
    <property type="entry name" value="PGBD-like_sf"/>
</dbReference>
<evidence type="ECO:0008006" key="3">
    <source>
        <dbReference type="Google" id="ProtNLM"/>
    </source>
</evidence>
<comment type="caution">
    <text evidence="1">The sequence shown here is derived from an EMBL/GenBank/DDBJ whole genome shotgun (WGS) entry which is preliminary data.</text>
</comment>
<keyword evidence="2" id="KW-1185">Reference proteome</keyword>
<proteinExistence type="predicted"/>